<feature type="compositionally biased region" description="Basic and acidic residues" evidence="1">
    <location>
        <begin position="376"/>
        <end position="396"/>
    </location>
</feature>
<feature type="compositionally biased region" description="Polar residues" evidence="1">
    <location>
        <begin position="264"/>
        <end position="273"/>
    </location>
</feature>
<organism evidence="3 4">
    <name type="scientific">Mucuna pruriens</name>
    <name type="common">Velvet bean</name>
    <name type="synonym">Dolichos pruriens</name>
    <dbReference type="NCBI Taxonomy" id="157652"/>
    <lineage>
        <taxon>Eukaryota</taxon>
        <taxon>Viridiplantae</taxon>
        <taxon>Streptophyta</taxon>
        <taxon>Embryophyta</taxon>
        <taxon>Tracheophyta</taxon>
        <taxon>Spermatophyta</taxon>
        <taxon>Magnoliopsida</taxon>
        <taxon>eudicotyledons</taxon>
        <taxon>Gunneridae</taxon>
        <taxon>Pentapetalae</taxon>
        <taxon>rosids</taxon>
        <taxon>fabids</taxon>
        <taxon>Fabales</taxon>
        <taxon>Fabaceae</taxon>
        <taxon>Papilionoideae</taxon>
        <taxon>50 kb inversion clade</taxon>
        <taxon>NPAAA clade</taxon>
        <taxon>indigoferoid/millettioid clade</taxon>
        <taxon>Phaseoleae</taxon>
        <taxon>Mucuna</taxon>
    </lineage>
</organism>
<evidence type="ECO:0000256" key="1">
    <source>
        <dbReference type="SAM" id="MobiDB-lite"/>
    </source>
</evidence>
<protein>
    <submittedName>
        <fullName evidence="3">Low-temperature-induced 65 kDa protein</fullName>
    </submittedName>
</protein>
<feature type="region of interest" description="Disordered" evidence="1">
    <location>
        <begin position="1"/>
        <end position="215"/>
    </location>
</feature>
<feature type="compositionally biased region" description="Polar residues" evidence="1">
    <location>
        <begin position="22"/>
        <end position="34"/>
    </location>
</feature>
<feature type="compositionally biased region" description="Low complexity" evidence="1">
    <location>
        <begin position="180"/>
        <end position="191"/>
    </location>
</feature>
<name>A0A371F750_MUCPR</name>
<dbReference type="PANTHER" id="PTHR33836">
    <property type="entry name" value="LOW-TEMPERATURE-INDUCED 65 KDA PROTEIN-RELATED"/>
    <property type="match status" value="1"/>
</dbReference>
<feature type="non-terminal residue" evidence="3">
    <location>
        <position position="1"/>
    </location>
</feature>
<dbReference type="Pfam" id="PF07918">
    <property type="entry name" value="CAP160"/>
    <property type="match status" value="2"/>
</dbReference>
<dbReference type="STRING" id="157652.A0A371F750"/>
<feature type="domain" description="LTI65/LTI78 PGEED repeat" evidence="2">
    <location>
        <begin position="336"/>
        <end position="366"/>
    </location>
</feature>
<sequence>ETKTQYSSSGNHAQFAPEPGLSTPTKTHYPSTITHDQHFPLPQQSSETKTQYSSSGNHAQFAPEPGATKTQYPSSGSHAQYAPEPGLSTPTKTHFPSTIITHDQHFPLPQQSSETKTQYPSSGSHAQYAPEPGLSTPTKTHYPSTMTHDQHFPLPQKSSATKTQYPSSGSHDQFLPELSTQTKTPQTYTTTNPVEEPHYKPMEEPSKKSTYTDKISSATSAIADKAVTAKNAVASKLGYGDDNNNNVGTDNKTTQTKHDEENNKPSTVSSATSAIADKAVSAKNTIASKIGLGDTENKNDHAASPPREYRKSVAESLKEKLAVAGVGSGGTEMEQDKGVSAREYLVEKMRPSEEDRVLSEVISETLHKEEDEDDEGEKRMGKVTESEEVKRRLGGEDVKTEKKYGKMYANSPGEGVLDKVKGMVGSWLTEENQSS</sequence>
<comment type="caution">
    <text evidence="3">The sequence shown here is derived from an EMBL/GenBank/DDBJ whole genome shotgun (WGS) entry which is preliminary data.</text>
</comment>
<feature type="region of interest" description="Disordered" evidence="1">
    <location>
        <begin position="235"/>
        <end position="274"/>
    </location>
</feature>
<keyword evidence="4" id="KW-1185">Reference proteome</keyword>
<dbReference type="InterPro" id="IPR057059">
    <property type="entry name" value="LTI65/LTI78_PGEED"/>
</dbReference>
<dbReference type="Pfam" id="PF23399">
    <property type="entry name" value="LTI65_PGEED"/>
    <property type="match status" value="1"/>
</dbReference>
<feature type="region of interest" description="Disordered" evidence="1">
    <location>
        <begin position="363"/>
        <end position="396"/>
    </location>
</feature>
<feature type="compositionally biased region" description="Basic and acidic residues" evidence="1">
    <location>
        <begin position="195"/>
        <end position="211"/>
    </location>
</feature>
<proteinExistence type="predicted"/>
<dbReference type="PANTHER" id="PTHR33836:SF1">
    <property type="entry name" value="LOW-TEMPERATURE-INDUCED 65 KDA PROTEIN-RELATED"/>
    <property type="match status" value="1"/>
</dbReference>
<feature type="compositionally biased region" description="Polar residues" evidence="1">
    <location>
        <begin position="109"/>
        <end position="125"/>
    </location>
</feature>
<dbReference type="InterPro" id="IPR037491">
    <property type="entry name" value="LTI78/LTI65"/>
</dbReference>
<evidence type="ECO:0000313" key="3">
    <source>
        <dbReference type="EMBL" id="RDX74120.1"/>
    </source>
</evidence>
<evidence type="ECO:0000313" key="4">
    <source>
        <dbReference type="Proteomes" id="UP000257109"/>
    </source>
</evidence>
<feature type="region of interest" description="Disordered" evidence="1">
    <location>
        <begin position="287"/>
        <end position="314"/>
    </location>
</feature>
<dbReference type="GO" id="GO:0006950">
    <property type="term" value="P:response to stress"/>
    <property type="evidence" value="ECO:0007669"/>
    <property type="project" value="TreeGrafter"/>
</dbReference>
<feature type="compositionally biased region" description="Polar residues" evidence="1">
    <location>
        <begin position="1"/>
        <end position="12"/>
    </location>
</feature>
<feature type="non-terminal residue" evidence="3">
    <location>
        <position position="435"/>
    </location>
</feature>
<feature type="compositionally biased region" description="Polar residues" evidence="1">
    <location>
        <begin position="88"/>
        <end position="101"/>
    </location>
</feature>
<evidence type="ECO:0000259" key="2">
    <source>
        <dbReference type="Pfam" id="PF23399"/>
    </source>
</evidence>
<feature type="compositionally biased region" description="Basic and acidic residues" evidence="1">
    <location>
        <begin position="295"/>
        <end position="314"/>
    </location>
</feature>
<dbReference type="AlphaFoldDB" id="A0A371F750"/>
<reference evidence="3" key="1">
    <citation type="submission" date="2018-05" db="EMBL/GenBank/DDBJ databases">
        <title>Draft genome of Mucuna pruriens seed.</title>
        <authorList>
            <person name="Nnadi N.E."/>
            <person name="Vos R."/>
            <person name="Hasami M.H."/>
            <person name="Devisetty U.K."/>
            <person name="Aguiy J.C."/>
        </authorList>
    </citation>
    <scope>NUCLEOTIDE SEQUENCE [LARGE SCALE GENOMIC DNA]</scope>
    <source>
        <strain evidence="3">JCA_2017</strain>
    </source>
</reference>
<feature type="compositionally biased region" description="Polar residues" evidence="1">
    <location>
        <begin position="42"/>
        <end position="58"/>
    </location>
</feature>
<dbReference type="OrthoDB" id="1931597at2759"/>
<dbReference type="Proteomes" id="UP000257109">
    <property type="component" value="Unassembled WGS sequence"/>
</dbReference>
<gene>
    <name evidence="3" type="primary">LTI65</name>
    <name evidence="3" type="ORF">CR513_46167</name>
</gene>
<feature type="compositionally biased region" description="Polar residues" evidence="1">
    <location>
        <begin position="135"/>
        <end position="147"/>
    </location>
</feature>
<feature type="compositionally biased region" description="Polar residues" evidence="1">
    <location>
        <begin position="68"/>
        <end position="78"/>
    </location>
</feature>
<dbReference type="EMBL" id="QJKJ01010285">
    <property type="protein sequence ID" value="RDX74120.1"/>
    <property type="molecule type" value="Genomic_DNA"/>
</dbReference>
<feature type="compositionally biased region" description="Polar residues" evidence="1">
    <location>
        <begin position="156"/>
        <end position="171"/>
    </location>
</feature>
<accession>A0A371F750</accession>
<feature type="compositionally biased region" description="Low complexity" evidence="1">
    <location>
        <begin position="238"/>
        <end position="254"/>
    </location>
</feature>
<dbReference type="GO" id="GO:0009737">
    <property type="term" value="P:response to abscisic acid"/>
    <property type="evidence" value="ECO:0007669"/>
    <property type="project" value="InterPro"/>
</dbReference>
<dbReference type="InterPro" id="IPR012418">
    <property type="entry name" value="CAP160"/>
</dbReference>